<proteinExistence type="inferred from homology"/>
<evidence type="ECO:0000256" key="3">
    <source>
        <dbReference type="ARBA" id="ARBA00022801"/>
    </source>
</evidence>
<dbReference type="GO" id="GO:0008234">
    <property type="term" value="F:cysteine-type peptidase activity"/>
    <property type="evidence" value="ECO:0007669"/>
    <property type="project" value="UniProtKB-KW"/>
</dbReference>
<dbReference type="InterPro" id="IPR036440">
    <property type="entry name" value="Peptidase_C15-like_sf"/>
</dbReference>
<keyword evidence="6" id="KW-1185">Reference proteome</keyword>
<evidence type="ECO:0000313" key="5">
    <source>
        <dbReference type="EMBL" id="CAG8479851.1"/>
    </source>
</evidence>
<dbReference type="Pfam" id="PF01470">
    <property type="entry name" value="Peptidase_C15"/>
    <property type="match status" value="1"/>
</dbReference>
<dbReference type="InterPro" id="IPR016125">
    <property type="entry name" value="Peptidase_C15-like"/>
</dbReference>
<comment type="caution">
    <text evidence="5">The sequence shown here is derived from an EMBL/GenBank/DDBJ whole genome shotgun (WGS) entry which is preliminary data.</text>
</comment>
<keyword evidence="4" id="KW-0788">Thiol protease</keyword>
<comment type="similarity">
    <text evidence="1">Belongs to the peptidase C15 family.</text>
</comment>
<dbReference type="AlphaFoldDB" id="A0A9N8W7P4"/>
<name>A0A9N8W7P4_9GLOM</name>
<evidence type="ECO:0000256" key="1">
    <source>
        <dbReference type="ARBA" id="ARBA00006641"/>
    </source>
</evidence>
<evidence type="ECO:0000256" key="2">
    <source>
        <dbReference type="ARBA" id="ARBA00022670"/>
    </source>
</evidence>
<dbReference type="PANTHER" id="PTHR23402">
    <property type="entry name" value="PROTEASE FAMILY C15 PYROGLUTAMYL-PEPTIDASE I-RELATED"/>
    <property type="match status" value="1"/>
</dbReference>
<organism evidence="5 6">
    <name type="scientific">Cetraspora pellucida</name>
    <dbReference type="NCBI Taxonomy" id="1433469"/>
    <lineage>
        <taxon>Eukaryota</taxon>
        <taxon>Fungi</taxon>
        <taxon>Fungi incertae sedis</taxon>
        <taxon>Mucoromycota</taxon>
        <taxon>Glomeromycotina</taxon>
        <taxon>Glomeromycetes</taxon>
        <taxon>Diversisporales</taxon>
        <taxon>Gigasporaceae</taxon>
        <taxon>Cetraspora</taxon>
    </lineage>
</organism>
<keyword evidence="3" id="KW-0378">Hydrolase</keyword>
<evidence type="ECO:0000256" key="4">
    <source>
        <dbReference type="ARBA" id="ARBA00022807"/>
    </source>
</evidence>
<protein>
    <submittedName>
        <fullName evidence="5">21059_t:CDS:1</fullName>
    </submittedName>
</protein>
<evidence type="ECO:0000313" key="6">
    <source>
        <dbReference type="Proteomes" id="UP000789759"/>
    </source>
</evidence>
<dbReference type="PANTHER" id="PTHR23402:SF1">
    <property type="entry name" value="PYROGLUTAMYL-PEPTIDASE I"/>
    <property type="match status" value="1"/>
</dbReference>
<gene>
    <name evidence="5" type="ORF">CPELLU_LOCUS1467</name>
</gene>
<dbReference type="GO" id="GO:0006508">
    <property type="term" value="P:proteolysis"/>
    <property type="evidence" value="ECO:0007669"/>
    <property type="project" value="UniProtKB-KW"/>
</dbReference>
<dbReference type="Gene3D" id="3.40.630.20">
    <property type="entry name" value="Peptidase C15, pyroglutamyl peptidase I-like"/>
    <property type="match status" value="1"/>
</dbReference>
<dbReference type="OrthoDB" id="407146at2759"/>
<sequence>MTEETEESVITEEFVIFTGFEVEVKDHNNNIKKVRFDTKEIPVEYGPLLEIIPELHKEIIPKLQLDTIDTNKENDTDKKIYKYYIHVGHGHDNIIHIEKLAHKDGYCLKDNDEKMPEEGVCPNYDQKEIETDVDVDRLVDHLCLKKEWKKIERSDNAGRYLCEYTFYVSLCENAKKSIPGTVLFVHVPREGCPYSIDELAQILKDIGIWVTENY</sequence>
<accession>A0A9N8W7P4</accession>
<dbReference type="EMBL" id="CAJVQA010000540">
    <property type="protein sequence ID" value="CAG8479851.1"/>
    <property type="molecule type" value="Genomic_DNA"/>
</dbReference>
<dbReference type="Proteomes" id="UP000789759">
    <property type="component" value="Unassembled WGS sequence"/>
</dbReference>
<keyword evidence="2" id="KW-0645">Protease</keyword>
<reference evidence="5" key="1">
    <citation type="submission" date="2021-06" db="EMBL/GenBank/DDBJ databases">
        <authorList>
            <person name="Kallberg Y."/>
            <person name="Tangrot J."/>
            <person name="Rosling A."/>
        </authorList>
    </citation>
    <scope>NUCLEOTIDE SEQUENCE</scope>
    <source>
        <strain evidence="5">FL966</strain>
    </source>
</reference>
<dbReference type="SUPFAM" id="SSF53182">
    <property type="entry name" value="Pyrrolidone carboxyl peptidase (pyroglutamate aminopeptidase)"/>
    <property type="match status" value="1"/>
</dbReference>